<keyword evidence="1" id="KW-0472">Membrane</keyword>
<proteinExistence type="predicted"/>
<evidence type="ECO:0000256" key="1">
    <source>
        <dbReference type="SAM" id="Phobius"/>
    </source>
</evidence>
<comment type="caution">
    <text evidence="2">The sequence shown here is derived from an EMBL/GenBank/DDBJ whole genome shotgun (WGS) entry which is preliminary data.</text>
</comment>
<accession>A0A840EW74</accession>
<organism evidence="2 3">
    <name type="scientific">Gordonia humi</name>
    <dbReference type="NCBI Taxonomy" id="686429"/>
    <lineage>
        <taxon>Bacteria</taxon>
        <taxon>Bacillati</taxon>
        <taxon>Actinomycetota</taxon>
        <taxon>Actinomycetes</taxon>
        <taxon>Mycobacteriales</taxon>
        <taxon>Gordoniaceae</taxon>
        <taxon>Gordonia</taxon>
    </lineage>
</organism>
<reference evidence="2 3" key="1">
    <citation type="submission" date="2020-08" db="EMBL/GenBank/DDBJ databases">
        <title>Sequencing the genomes of 1000 actinobacteria strains.</title>
        <authorList>
            <person name="Klenk H.-P."/>
        </authorList>
    </citation>
    <scope>NUCLEOTIDE SEQUENCE [LARGE SCALE GENOMIC DNA]</scope>
    <source>
        <strain evidence="2 3">DSM 45298</strain>
    </source>
</reference>
<dbReference type="AlphaFoldDB" id="A0A840EW74"/>
<dbReference type="Proteomes" id="UP000551501">
    <property type="component" value="Unassembled WGS sequence"/>
</dbReference>
<dbReference type="EMBL" id="JACIFP010000001">
    <property type="protein sequence ID" value="MBB4134588.1"/>
    <property type="molecule type" value="Genomic_DNA"/>
</dbReference>
<keyword evidence="3" id="KW-1185">Reference proteome</keyword>
<keyword evidence="1" id="KW-1133">Transmembrane helix</keyword>
<dbReference type="RefSeq" id="WP_183369737.1">
    <property type="nucleotide sequence ID" value="NZ_BAABHL010000049.1"/>
</dbReference>
<gene>
    <name evidence="2" type="ORF">BKA16_001140</name>
</gene>
<protein>
    <submittedName>
        <fullName evidence="2">Uncharacterized protein</fullName>
    </submittedName>
</protein>
<evidence type="ECO:0000313" key="3">
    <source>
        <dbReference type="Proteomes" id="UP000551501"/>
    </source>
</evidence>
<keyword evidence="1" id="KW-0812">Transmembrane</keyword>
<feature type="transmembrane region" description="Helical" evidence="1">
    <location>
        <begin position="103"/>
        <end position="122"/>
    </location>
</feature>
<sequence>MTAPVPGTTDAPTRPDSVKLAVELWCAVVVAEFIALVARYSMVHDEAQKMLDTMAKDGNAEGLPSAQVLAIISLAIGAVVLTALSVTFMKFTWDGRNWARQGLGVLSAFIAVQLVFTVIVMFSGAEPTGASVPAWATIFEILGGVAAIGALIALMNRDTTIFCRDAGLWRTRNRQNGGMR</sequence>
<feature type="transmembrane region" description="Helical" evidence="1">
    <location>
        <begin position="20"/>
        <end position="42"/>
    </location>
</feature>
<feature type="transmembrane region" description="Helical" evidence="1">
    <location>
        <begin position="68"/>
        <end position="91"/>
    </location>
</feature>
<feature type="transmembrane region" description="Helical" evidence="1">
    <location>
        <begin position="134"/>
        <end position="154"/>
    </location>
</feature>
<name>A0A840EW74_9ACTN</name>
<evidence type="ECO:0000313" key="2">
    <source>
        <dbReference type="EMBL" id="MBB4134588.1"/>
    </source>
</evidence>